<dbReference type="Proteomes" id="UP000008641">
    <property type="component" value="Chromosome"/>
</dbReference>
<dbReference type="HOGENOM" id="CLU_107183_0_0_10"/>
<feature type="signal peptide" evidence="1">
    <location>
        <begin position="1"/>
        <end position="18"/>
    </location>
</feature>
<name>F0P1M3_WEEVC</name>
<dbReference type="eggNOG" id="ENOG5031EZK">
    <property type="taxonomic scope" value="Bacteria"/>
</dbReference>
<organism evidence="2 3">
    <name type="scientific">Weeksella virosa (strain ATCC 43766 / DSM 16922 / JCM 21250 / CCUG 30538 / CDC 9751 / IAM 14551 / NBRC 16016 / NCTC 11634 / CL345/78)</name>
    <dbReference type="NCBI Taxonomy" id="865938"/>
    <lineage>
        <taxon>Bacteria</taxon>
        <taxon>Pseudomonadati</taxon>
        <taxon>Bacteroidota</taxon>
        <taxon>Flavobacteriia</taxon>
        <taxon>Flavobacteriales</taxon>
        <taxon>Weeksellaceae</taxon>
        <taxon>Weeksella</taxon>
    </lineage>
</organism>
<evidence type="ECO:0000313" key="3">
    <source>
        <dbReference type="Proteomes" id="UP000008641"/>
    </source>
</evidence>
<reference evidence="3" key="2">
    <citation type="journal article" date="2011" name="Stand. Genomic Sci.">
        <title>Complete genome sequence of Weeksella virosa type strain (9751T).</title>
        <authorList>
            <person name="Lang E."/>
            <person name="Teshima H."/>
            <person name="Lucas S."/>
            <person name="Lapidus A."/>
            <person name="Hammon N."/>
            <person name="Deshpande S."/>
            <person name="Nolan M."/>
            <person name="Cheng J."/>
            <person name="Pitluck S."/>
            <person name="Liolios K."/>
            <person name="Pagani I."/>
            <person name="Mikhailova N."/>
            <person name="Ivanova N."/>
            <person name="Mavromatis K."/>
            <person name="Pati A."/>
            <person name="Tapia R."/>
            <person name="Han C."/>
            <person name="Goodwin L."/>
            <person name="Chen A."/>
            <person name="Palaniappan K."/>
            <person name="Land M."/>
            <person name="Hauser L."/>
            <person name="Chang Y."/>
            <person name="Jeffries C."/>
            <person name="Brambilla E."/>
            <person name="Kopitz M."/>
            <person name="Rohde M."/>
            <person name="Goker M."/>
            <person name="Tindall B."/>
            <person name="Detter J."/>
            <person name="Woyke T."/>
            <person name="Bristow J."/>
            <person name="Eisen J."/>
            <person name="Markowitz V."/>
            <person name="Hugenholtz P."/>
            <person name="Klenk H."/>
            <person name="Kyrpides N."/>
        </authorList>
    </citation>
    <scope>NUCLEOTIDE SEQUENCE [LARGE SCALE GENOMIC DNA]</scope>
    <source>
        <strain evidence="3">ATCC 43766 / DSM 16922 / JCM 21250 / NBRC 16016 / NCTC 11634 / CL345/78</strain>
    </source>
</reference>
<dbReference type="RefSeq" id="WP_013598041.1">
    <property type="nucleotide sequence ID" value="NC_015144.1"/>
</dbReference>
<dbReference type="AlphaFoldDB" id="F0P1M3"/>
<reference evidence="2 3" key="1">
    <citation type="journal article" date="2011" name="Stand. Genomic Sci.">
        <title>Complete genome sequence of Weeksella virosa type strain (9751).</title>
        <authorList>
            <person name="Lang E."/>
            <person name="Teshima H."/>
            <person name="Lucas S."/>
            <person name="Lapidus A."/>
            <person name="Hammon N."/>
            <person name="Deshpande S."/>
            <person name="Nolan M."/>
            <person name="Cheng J.F."/>
            <person name="Pitluck S."/>
            <person name="Liolios K."/>
            <person name="Pagani I."/>
            <person name="Mikhailova N."/>
            <person name="Ivanova N."/>
            <person name="Mavromatis K."/>
            <person name="Pati A."/>
            <person name="Tapia R."/>
            <person name="Han C."/>
            <person name="Goodwin L."/>
            <person name="Chen A."/>
            <person name="Palaniappan K."/>
            <person name="Land M."/>
            <person name="Hauser L."/>
            <person name="Chang Y.J."/>
            <person name="Jeffries C.D."/>
            <person name="Brambilla E.M."/>
            <person name="Kopitz M."/>
            <person name="Rohde M."/>
            <person name="Goker M."/>
            <person name="Tindall B.J."/>
            <person name="Detter J.C."/>
            <person name="Woyke T."/>
            <person name="Bristow J."/>
            <person name="Eisen J.A."/>
            <person name="Markowitz V."/>
            <person name="Hugenholtz P."/>
            <person name="Klenk H.P."/>
            <person name="Kyrpides N.C."/>
        </authorList>
    </citation>
    <scope>NUCLEOTIDE SEQUENCE [LARGE SCALE GENOMIC DNA]</scope>
    <source>
        <strain evidence="3">ATCC 43766 / DSM 16922 / JCM 21250 / NBRC 16016 / NCTC 11634 / CL345/78</strain>
    </source>
</reference>
<evidence type="ECO:0000313" key="2">
    <source>
        <dbReference type="EMBL" id="ADX67651.1"/>
    </source>
</evidence>
<dbReference type="EMBL" id="CP002455">
    <property type="protein sequence ID" value="ADX67651.1"/>
    <property type="molecule type" value="Genomic_DNA"/>
</dbReference>
<keyword evidence="1" id="KW-0732">Signal</keyword>
<proteinExistence type="predicted"/>
<sequence length="225" mass="26222">MKKIIYTAFLMLFSVSWAQVGINTDQPTRDLHVEGDLRVRDLQNKSEVSAYDKVLAADKDGNIDYIDKEILKPDLTGQTDKIVQNNLYYTTNGRPDNTNTLTCGKFEFAFIREWYETETYVKFRLTERPQSTVNIYITFEQNYPAINTADGFQYEASATSTKNFTTSNWNRFQSIPTTTSQGEIADGEYNELYVIYPNIGEFYRVTFYRLLQNNNTYFINICEQF</sequence>
<accession>F0P1M3</accession>
<keyword evidence="3" id="KW-1185">Reference proteome</keyword>
<evidence type="ECO:0000256" key="1">
    <source>
        <dbReference type="SAM" id="SignalP"/>
    </source>
</evidence>
<gene>
    <name evidence="2" type="ordered locus">Weevi_0941</name>
</gene>
<feature type="chain" id="PRO_5003253708" evidence="1">
    <location>
        <begin position="19"/>
        <end position="225"/>
    </location>
</feature>
<protein>
    <submittedName>
        <fullName evidence="2">Uncharacterized protein</fullName>
    </submittedName>
</protein>
<dbReference type="KEGG" id="wvi:Weevi_0941"/>